<dbReference type="CDD" id="cd00075">
    <property type="entry name" value="HATPase"/>
    <property type="match status" value="1"/>
</dbReference>
<reference evidence="14 15" key="1">
    <citation type="journal article" date="2006" name="Nat. Biotechnol.">
        <title>Genome sequence of the ubiquitous hydrocarbon-degrading marine bacterium Alcanivorax borkumensis.</title>
        <authorList>
            <person name="Schneiker S."/>
            <person name="Martins dos Santos V.A.P."/>
            <person name="Bartels D."/>
            <person name="Bekel T."/>
            <person name="Brecht M."/>
            <person name="Buhrmester J."/>
            <person name="Chernikova T.N."/>
            <person name="Denaro R."/>
            <person name="Ferrer M."/>
            <person name="Gertler C."/>
            <person name="Goesmann A."/>
            <person name="Golyshina O.V."/>
            <person name="Kaminski F."/>
            <person name="Khachane A.N."/>
            <person name="Lang S."/>
            <person name="Linke B."/>
            <person name="McHardy A.C."/>
            <person name="Meyer F."/>
            <person name="Nechitaylo T."/>
            <person name="Puehler A."/>
            <person name="Regenhardt D."/>
            <person name="Rupp O."/>
            <person name="Sabirova J.S."/>
            <person name="Selbitschka W."/>
            <person name="Yakimov M.M."/>
            <person name="Timmis K.N."/>
            <person name="Vorhoelter F.-J."/>
            <person name="Weidner S."/>
            <person name="Kaiser O."/>
            <person name="Golyshin P.N."/>
        </authorList>
    </citation>
    <scope>NUCLEOTIDE SEQUENCE [LARGE SCALE GENOMIC DNA]</scope>
    <source>
        <strain evidence="15">ATCC 700651 / DSM 11573 / NCIMB 13689 / SK2</strain>
    </source>
</reference>
<keyword evidence="7" id="KW-0547">Nucleotide-binding</keyword>
<dbReference type="HOGENOM" id="CLU_000445_89_37_6"/>
<dbReference type="GO" id="GO:0000155">
    <property type="term" value="F:phosphorelay sensor kinase activity"/>
    <property type="evidence" value="ECO:0007669"/>
    <property type="project" value="InterPro"/>
</dbReference>
<dbReference type="STRING" id="393595.ABO_0030"/>
<dbReference type="InterPro" id="IPR005467">
    <property type="entry name" value="His_kinase_dom"/>
</dbReference>
<keyword evidence="10 12" id="KW-1133">Transmembrane helix</keyword>
<keyword evidence="6 12" id="KW-0812">Transmembrane</keyword>
<dbReference type="EC" id="2.7.13.3" evidence="3"/>
<evidence type="ECO:0000313" key="14">
    <source>
        <dbReference type="EMBL" id="CAL15478.1"/>
    </source>
</evidence>
<keyword evidence="4" id="KW-0597">Phosphoprotein</keyword>
<evidence type="ECO:0000313" key="15">
    <source>
        <dbReference type="Proteomes" id="UP000008871"/>
    </source>
</evidence>
<dbReference type="SUPFAM" id="SSF47384">
    <property type="entry name" value="Homodimeric domain of signal transducing histidine kinase"/>
    <property type="match status" value="1"/>
</dbReference>
<sequence>MMARSLRSRVLWLVALSLLSVWLLLALWLHNTVKQHLGTALDQRLAASARMVASMANASAPVLSGNPGLQAAVNSGLFCQVMNVRGEILARSGGAPTAHLASAQDGFTERSLEGERWRVYTVSEGQIRVATAEPMAVRESLLSTLAWALLVGLLLALLGAWLAVRWAVSRGLAPLDAMRKEFESRPVQTKSGVASSAAGITELMPLVTALDGWADQARQALLRERRLTDDLAHELRTPLAALKTQLQVARLKMAPDAPAMMALTAAENASSRMADNLQQLLALARLDGLPQSRPRLVRKVIDESLAQLAGHPQRQAVQRDDQACAGITLAAPSLASLALRNLLENALRYTPKGKEVWIRVVANTRELHIHVEDQGPGISDNQAVVCARGHRGDRGQTGLGLAIVATVMARSGGQLTLHNRAGGGLCATLSWPLTDTA</sequence>
<dbReference type="SUPFAM" id="SSF55874">
    <property type="entry name" value="ATPase domain of HSP90 chaperone/DNA topoisomerase II/histidine kinase"/>
    <property type="match status" value="1"/>
</dbReference>
<keyword evidence="11" id="KW-0902">Two-component regulatory system</keyword>
<dbReference type="Gene3D" id="3.30.565.10">
    <property type="entry name" value="Histidine kinase-like ATPase, C-terminal domain"/>
    <property type="match status" value="1"/>
</dbReference>
<evidence type="ECO:0000256" key="5">
    <source>
        <dbReference type="ARBA" id="ARBA00022679"/>
    </source>
</evidence>
<dbReference type="SMART" id="SM00387">
    <property type="entry name" value="HATPase_c"/>
    <property type="match status" value="1"/>
</dbReference>
<evidence type="ECO:0000256" key="10">
    <source>
        <dbReference type="ARBA" id="ARBA00022989"/>
    </source>
</evidence>
<keyword evidence="15" id="KW-1185">Reference proteome</keyword>
<dbReference type="InterPro" id="IPR050428">
    <property type="entry name" value="TCS_sensor_his_kinase"/>
</dbReference>
<evidence type="ECO:0000256" key="6">
    <source>
        <dbReference type="ARBA" id="ARBA00022692"/>
    </source>
</evidence>
<accession>Q0VTN0</accession>
<dbReference type="CDD" id="cd00082">
    <property type="entry name" value="HisKA"/>
    <property type="match status" value="1"/>
</dbReference>
<evidence type="ECO:0000256" key="11">
    <source>
        <dbReference type="ARBA" id="ARBA00023012"/>
    </source>
</evidence>
<evidence type="ECO:0000256" key="4">
    <source>
        <dbReference type="ARBA" id="ARBA00022553"/>
    </source>
</evidence>
<dbReference type="EMBL" id="AM286690">
    <property type="protein sequence ID" value="CAL15478.1"/>
    <property type="molecule type" value="Genomic_DNA"/>
</dbReference>
<dbReference type="SMART" id="SM00388">
    <property type="entry name" value="HisKA"/>
    <property type="match status" value="1"/>
</dbReference>
<keyword evidence="9" id="KW-0067">ATP-binding</keyword>
<keyword evidence="8 14" id="KW-0418">Kinase</keyword>
<dbReference type="PANTHER" id="PTHR45436">
    <property type="entry name" value="SENSOR HISTIDINE KINASE YKOH"/>
    <property type="match status" value="1"/>
</dbReference>
<dbReference type="PANTHER" id="PTHR45436:SF14">
    <property type="entry name" value="SENSOR PROTEIN QSEC"/>
    <property type="match status" value="1"/>
</dbReference>
<dbReference type="Pfam" id="PF02518">
    <property type="entry name" value="HATPase_c"/>
    <property type="match status" value="1"/>
</dbReference>
<comment type="subcellular location">
    <subcellularLocation>
        <location evidence="2">Membrane</location>
        <topology evidence="2">Multi-pass membrane protein</topology>
    </subcellularLocation>
</comment>
<dbReference type="InterPro" id="IPR013727">
    <property type="entry name" value="2CSK_N"/>
</dbReference>
<dbReference type="Gene3D" id="1.10.287.130">
    <property type="match status" value="1"/>
</dbReference>
<name>Q0VTN0_ALCBS</name>
<evidence type="ECO:0000256" key="12">
    <source>
        <dbReference type="SAM" id="Phobius"/>
    </source>
</evidence>
<feature type="domain" description="Histidine kinase" evidence="13">
    <location>
        <begin position="230"/>
        <end position="435"/>
    </location>
</feature>
<protein>
    <recommendedName>
        <fullName evidence="3">histidine kinase</fullName>
        <ecNumber evidence="3">2.7.13.3</ecNumber>
    </recommendedName>
</protein>
<dbReference type="GO" id="GO:0005886">
    <property type="term" value="C:plasma membrane"/>
    <property type="evidence" value="ECO:0007669"/>
    <property type="project" value="TreeGrafter"/>
</dbReference>
<dbReference type="InterPro" id="IPR036890">
    <property type="entry name" value="HATPase_C_sf"/>
</dbReference>
<dbReference type="Pfam" id="PF00512">
    <property type="entry name" value="HisKA"/>
    <property type="match status" value="1"/>
</dbReference>
<gene>
    <name evidence="14" type="ordered locus">ABO_0030</name>
</gene>
<dbReference type="RefSeq" id="WP_011587328.1">
    <property type="nucleotide sequence ID" value="NC_008260.1"/>
</dbReference>
<evidence type="ECO:0000256" key="7">
    <source>
        <dbReference type="ARBA" id="ARBA00022741"/>
    </source>
</evidence>
<dbReference type="InterPro" id="IPR003594">
    <property type="entry name" value="HATPase_dom"/>
</dbReference>
<evidence type="ECO:0000256" key="8">
    <source>
        <dbReference type="ARBA" id="ARBA00022777"/>
    </source>
</evidence>
<keyword evidence="5 14" id="KW-0808">Transferase</keyword>
<dbReference type="PROSITE" id="PS50109">
    <property type="entry name" value="HIS_KIN"/>
    <property type="match status" value="1"/>
</dbReference>
<evidence type="ECO:0000256" key="2">
    <source>
        <dbReference type="ARBA" id="ARBA00004141"/>
    </source>
</evidence>
<evidence type="ECO:0000256" key="3">
    <source>
        <dbReference type="ARBA" id="ARBA00012438"/>
    </source>
</evidence>
<dbReference type="Proteomes" id="UP000008871">
    <property type="component" value="Chromosome"/>
</dbReference>
<dbReference type="Pfam" id="PF08521">
    <property type="entry name" value="2CSK_N"/>
    <property type="match status" value="1"/>
</dbReference>
<feature type="transmembrane region" description="Helical" evidence="12">
    <location>
        <begin position="145"/>
        <end position="168"/>
    </location>
</feature>
<dbReference type="InterPro" id="IPR036097">
    <property type="entry name" value="HisK_dim/P_sf"/>
</dbReference>
<evidence type="ECO:0000256" key="9">
    <source>
        <dbReference type="ARBA" id="ARBA00022840"/>
    </source>
</evidence>
<keyword evidence="12" id="KW-0472">Membrane</keyword>
<dbReference type="AlphaFoldDB" id="Q0VTN0"/>
<dbReference type="KEGG" id="abo:ABO_0030"/>
<dbReference type="InterPro" id="IPR003661">
    <property type="entry name" value="HisK_dim/P_dom"/>
</dbReference>
<proteinExistence type="predicted"/>
<evidence type="ECO:0000256" key="1">
    <source>
        <dbReference type="ARBA" id="ARBA00000085"/>
    </source>
</evidence>
<comment type="catalytic activity">
    <reaction evidence="1">
        <text>ATP + protein L-histidine = ADP + protein N-phospho-L-histidine.</text>
        <dbReference type="EC" id="2.7.13.3"/>
    </reaction>
</comment>
<dbReference type="GO" id="GO:0005524">
    <property type="term" value="F:ATP binding"/>
    <property type="evidence" value="ECO:0007669"/>
    <property type="project" value="UniProtKB-KW"/>
</dbReference>
<organism evidence="14 15">
    <name type="scientific">Alcanivorax borkumensis (strain ATCC 700651 / DSM 11573 / NCIMB 13689 / SK2)</name>
    <dbReference type="NCBI Taxonomy" id="393595"/>
    <lineage>
        <taxon>Bacteria</taxon>
        <taxon>Pseudomonadati</taxon>
        <taxon>Pseudomonadota</taxon>
        <taxon>Gammaproteobacteria</taxon>
        <taxon>Oceanospirillales</taxon>
        <taxon>Alcanivoracaceae</taxon>
        <taxon>Alcanivorax</taxon>
    </lineage>
</organism>
<evidence type="ECO:0000259" key="13">
    <source>
        <dbReference type="PROSITE" id="PS50109"/>
    </source>
</evidence>
<dbReference type="eggNOG" id="COG2205">
    <property type="taxonomic scope" value="Bacteria"/>
</dbReference>